<dbReference type="EMBL" id="BX293980">
    <property type="protein sequence ID" value="CAE76810.1"/>
    <property type="molecule type" value="Genomic_DNA"/>
</dbReference>
<evidence type="ECO:0000313" key="2">
    <source>
        <dbReference type="Proteomes" id="UP000001016"/>
    </source>
</evidence>
<dbReference type="AlphaFoldDB" id="Q6MU76"/>
<dbReference type="HOGENOM" id="CLU_118080_0_0_14"/>
<keyword evidence="2" id="KW-1185">Reference proteome</keyword>
<protein>
    <submittedName>
        <fullName evidence="1">Uncharacterized protein</fullName>
    </submittedName>
</protein>
<evidence type="ECO:0000313" key="1">
    <source>
        <dbReference type="EMBL" id="CAE76810.1"/>
    </source>
</evidence>
<organism evidence="1 2">
    <name type="scientific">Mycoplasma mycoides subsp. mycoides SC (strain CCUG 32753 / NCTC 10114 / PG1)</name>
    <dbReference type="NCBI Taxonomy" id="272632"/>
    <lineage>
        <taxon>Bacteria</taxon>
        <taxon>Bacillati</taxon>
        <taxon>Mycoplasmatota</taxon>
        <taxon>Mollicutes</taxon>
        <taxon>Mycoplasmataceae</taxon>
        <taxon>Mycoplasma</taxon>
    </lineage>
</organism>
<name>Q6MU76_MYCMS</name>
<dbReference type="KEGG" id="mmy:MSC_0165"/>
<gene>
    <name evidence="1" type="ordered locus">MSC_0165</name>
</gene>
<reference evidence="1 2" key="1">
    <citation type="journal article" date="2004" name="Genome Res.">
        <title>The genome sequence of Mycoplasma mycoides subsp. mycoides SC type strain PG1T, the causative agent of contagious bovine pleuropneumonia (CBPP).</title>
        <authorList>
            <person name="Westberg J."/>
            <person name="Persson A."/>
            <person name="Holmberg A."/>
            <person name="Goesmann A."/>
            <person name="Lundeberg J."/>
            <person name="Johansson K.-E."/>
            <person name="Pettersson B."/>
            <person name="Uhlen M."/>
        </authorList>
    </citation>
    <scope>NUCLEOTIDE SEQUENCE [LARGE SCALE GENOMIC DNA]</scope>
    <source>
        <strain evidence="1 2">PG1</strain>
    </source>
</reference>
<dbReference type="STRING" id="272632.MSC_0165"/>
<sequence length="205" mass="24537">MSFKIEEKIKPFLEMDLSKLELEDKTKLFLLLSPPINYGIKKAMSKFHSLPLEHHDLMSYAWIAFDELLQVYQAKNIKKKFIWSVIDAVTWKCIDACTKYINNRHKVLNMSLSNSIKQEHLENIVSEEDYMGYNFAIEEIIDLYFKNCNDKLAKPIFEMYIRNVPKKHIFTKFNISRNKLKKIIEKTTADLKKNHWTFNRLKFYN</sequence>
<proteinExistence type="predicted"/>
<accession>Q6MU76</accession>
<dbReference type="RefSeq" id="WP_011166367.1">
    <property type="nucleotide sequence ID" value="NC_005364.2"/>
</dbReference>
<dbReference type="Proteomes" id="UP000001016">
    <property type="component" value="Chromosome"/>
</dbReference>
<dbReference type="PATRIC" id="fig|272632.4.peg.175"/>
<dbReference type="eggNOG" id="COG1595">
    <property type="taxonomic scope" value="Bacteria"/>
</dbReference>